<dbReference type="EMBL" id="JAFDVD010000012">
    <property type="protein sequence ID" value="MBM6400926.1"/>
    <property type="molecule type" value="Genomic_DNA"/>
</dbReference>
<dbReference type="Pfam" id="PF00482">
    <property type="entry name" value="T2SSF"/>
    <property type="match status" value="1"/>
</dbReference>
<evidence type="ECO:0000313" key="10">
    <source>
        <dbReference type="Proteomes" id="UP001430172"/>
    </source>
</evidence>
<dbReference type="PANTHER" id="PTHR35007:SF1">
    <property type="entry name" value="PILUS ASSEMBLY PROTEIN"/>
    <property type="match status" value="1"/>
</dbReference>
<keyword evidence="3 6" id="KW-0812">Transmembrane</keyword>
<feature type="transmembrane region" description="Helical" evidence="6">
    <location>
        <begin position="349"/>
        <end position="370"/>
    </location>
</feature>
<protein>
    <submittedName>
        <fullName evidence="9">Type II secretion system F family protein</fullName>
    </submittedName>
</protein>
<keyword evidence="4 6" id="KW-1133">Transmembrane helix</keyword>
<dbReference type="SMART" id="SM00327">
    <property type="entry name" value="VWA"/>
    <property type="match status" value="1"/>
</dbReference>
<keyword evidence="7" id="KW-0732">Signal</keyword>
<proteinExistence type="predicted"/>
<feature type="transmembrane region" description="Helical" evidence="6">
    <location>
        <begin position="442"/>
        <end position="460"/>
    </location>
</feature>
<evidence type="ECO:0000256" key="6">
    <source>
        <dbReference type="SAM" id="Phobius"/>
    </source>
</evidence>
<evidence type="ECO:0000256" key="2">
    <source>
        <dbReference type="ARBA" id="ARBA00022475"/>
    </source>
</evidence>
<keyword evidence="2" id="KW-1003">Cell membrane</keyword>
<evidence type="ECO:0000256" key="3">
    <source>
        <dbReference type="ARBA" id="ARBA00022692"/>
    </source>
</evidence>
<dbReference type="Gene3D" id="3.40.50.410">
    <property type="entry name" value="von Willebrand factor, type A domain"/>
    <property type="match status" value="1"/>
</dbReference>
<evidence type="ECO:0000256" key="4">
    <source>
        <dbReference type="ARBA" id="ARBA00022989"/>
    </source>
</evidence>
<dbReference type="Gene3D" id="1.20.81.30">
    <property type="entry name" value="Type II secretion system (T2SS), domain F"/>
    <property type="match status" value="1"/>
</dbReference>
<reference evidence="9" key="1">
    <citation type="submission" date="2021-02" db="EMBL/GenBank/DDBJ databases">
        <title>Phycicoccus sp. MQZ13P-5T, whole genome shotgun sequence.</title>
        <authorList>
            <person name="Tuo L."/>
        </authorList>
    </citation>
    <scope>NUCLEOTIDE SEQUENCE</scope>
    <source>
        <strain evidence="9">MQZ13P-5</strain>
    </source>
</reference>
<dbReference type="InterPro" id="IPR018076">
    <property type="entry name" value="T2SS_GspF_dom"/>
</dbReference>
<sequence length="670" mass="69909">MSPAPARSVRRRLSAAPVALATLAALLVPALGAPAAVAADGIPSTLSDVRVAKDTVTATLVLRPRSAVKVDWKSVTATFGSRLVPVTVSEPSKQPRSTMLVIDTSGSMGASGMATVRAGVAKFLAEAPSDVKVGVVSFASTSGIDVAPTTDRGKVSRAVNSLRSGGETSLYKGVQDAVRGLGTKGERSLLLLSDGGDTVAAMEGGDARAESQRQAALRALTRAKVRAEVVSFNSGEANTAVLQQFADAGGGSVANAADRAAVASAFSAAAVALNSQVRLTITKPADVGGAQTLKVDGTASGQAFHNTSELNLGDTAPVEVPEDDGPLVAPDLDETPAALASLTALSPALLVPAVAVVFIGVFVLSIAFAAPTFRSKRSERISAIDDYGLGKARSPQRQAASASAISESIVSMGEQLMEGRDSTTRTMELLVRADLPWRAGEWLVMRLVALVIGLAAGILLLGSHPIIGGVLGLVFGAIAPPFVLRFLAKRRARKFETVLPDVMMLVATSLASGFSLLQALDSVAKDAPEPAAKEFSRALAEARIGADVSDALDKMALRMDSHNMRWTTMAIRIQREVGGNLAETLRTTAATLREREMLRRQVKALSAEGRLSAYALVGLPIGLFFYSTWANHAYVSLLWTRTIGLFMLTAGIVAIGLGILWMRKIVKIEV</sequence>
<accession>A0ABS2CM19</accession>
<keyword evidence="10" id="KW-1185">Reference proteome</keyword>
<dbReference type="Pfam" id="PF13519">
    <property type="entry name" value="VWA_2"/>
    <property type="match status" value="1"/>
</dbReference>
<feature type="transmembrane region" description="Helical" evidence="6">
    <location>
        <begin position="466"/>
        <end position="487"/>
    </location>
</feature>
<dbReference type="InterPro" id="IPR002035">
    <property type="entry name" value="VWF_A"/>
</dbReference>
<dbReference type="PANTHER" id="PTHR35007">
    <property type="entry name" value="INTEGRAL MEMBRANE PROTEIN-RELATED"/>
    <property type="match status" value="1"/>
</dbReference>
<dbReference type="InterPro" id="IPR036465">
    <property type="entry name" value="vWFA_dom_sf"/>
</dbReference>
<organism evidence="9 10">
    <name type="scientific">Phycicoccus sonneratiae</name>
    <dbReference type="NCBI Taxonomy" id="2807628"/>
    <lineage>
        <taxon>Bacteria</taxon>
        <taxon>Bacillati</taxon>
        <taxon>Actinomycetota</taxon>
        <taxon>Actinomycetes</taxon>
        <taxon>Micrococcales</taxon>
        <taxon>Intrasporangiaceae</taxon>
        <taxon>Phycicoccus</taxon>
    </lineage>
</organism>
<feature type="signal peptide" evidence="7">
    <location>
        <begin position="1"/>
        <end position="38"/>
    </location>
</feature>
<evidence type="ECO:0000256" key="1">
    <source>
        <dbReference type="ARBA" id="ARBA00004651"/>
    </source>
</evidence>
<evidence type="ECO:0000256" key="7">
    <source>
        <dbReference type="SAM" id="SignalP"/>
    </source>
</evidence>
<keyword evidence="5 6" id="KW-0472">Membrane</keyword>
<name>A0ABS2CM19_9MICO</name>
<feature type="chain" id="PRO_5045520032" evidence="7">
    <location>
        <begin position="39"/>
        <end position="670"/>
    </location>
</feature>
<gene>
    <name evidence="9" type="ORF">JQN70_11055</name>
</gene>
<evidence type="ECO:0000256" key="5">
    <source>
        <dbReference type="ARBA" id="ARBA00023136"/>
    </source>
</evidence>
<feature type="transmembrane region" description="Helical" evidence="6">
    <location>
        <begin position="642"/>
        <end position="662"/>
    </location>
</feature>
<feature type="domain" description="VWFA" evidence="8">
    <location>
        <begin position="97"/>
        <end position="281"/>
    </location>
</feature>
<dbReference type="Proteomes" id="UP001430172">
    <property type="component" value="Unassembled WGS sequence"/>
</dbReference>
<evidence type="ECO:0000259" key="8">
    <source>
        <dbReference type="PROSITE" id="PS50234"/>
    </source>
</evidence>
<dbReference type="SUPFAM" id="SSF53300">
    <property type="entry name" value="vWA-like"/>
    <property type="match status" value="1"/>
</dbReference>
<evidence type="ECO:0000313" key="9">
    <source>
        <dbReference type="EMBL" id="MBM6400926.1"/>
    </source>
</evidence>
<comment type="caution">
    <text evidence="9">The sequence shown here is derived from an EMBL/GenBank/DDBJ whole genome shotgun (WGS) entry which is preliminary data.</text>
</comment>
<dbReference type="PROSITE" id="PS50234">
    <property type="entry name" value="VWFA"/>
    <property type="match status" value="1"/>
</dbReference>
<dbReference type="RefSeq" id="WP_204131397.1">
    <property type="nucleotide sequence ID" value="NZ_JAFDVD010000012.1"/>
</dbReference>
<dbReference type="InterPro" id="IPR042094">
    <property type="entry name" value="T2SS_GspF_sf"/>
</dbReference>
<feature type="transmembrane region" description="Helical" evidence="6">
    <location>
        <begin position="611"/>
        <end position="630"/>
    </location>
</feature>
<comment type="subcellular location">
    <subcellularLocation>
        <location evidence="1">Cell membrane</location>
        <topology evidence="1">Multi-pass membrane protein</topology>
    </subcellularLocation>
</comment>